<evidence type="ECO:0000256" key="2">
    <source>
        <dbReference type="ARBA" id="ARBA00022741"/>
    </source>
</evidence>
<name>A0A7W4TJ43_KINRA</name>
<sequence>MKTPLVGPGPELSADQRARYSRHLLLPEIGEVGQRRLLAARVLVVGAGGLGSPALLYLAAAGIGTIGVVDDDVVDTSNLQRQVAHGTPDVGRPKVDSAADAVARLNPTVTVHRHRERLDAGNALDLLSRYDLVLDGSDTFATRYLVNDACVLSGLPWVWGAVLRFDGHVSVFDGAEGPTYRDLFPTEPPPGTVPGCGEAGVLGGVCAAIAATMVTEAVKLITGAGRPLLGRVLVHDALAVSWREVPLRPDPRRAAVTGLGALPSVGAAALIAATADGGGPVVVDVREPHEHAEAAVPGSVLLPLARVLADPGLLPRGPLVLHCARGSRSAQALAAALAAGRGDVAHLEGGIAAWVAAGGPTTTG</sequence>
<dbReference type="EMBL" id="JACHVY010000001">
    <property type="protein sequence ID" value="MBB2899488.1"/>
    <property type="molecule type" value="Genomic_DNA"/>
</dbReference>
<keyword evidence="1 5" id="KW-0808">Transferase</keyword>
<dbReference type="PANTHER" id="PTHR10953:SF102">
    <property type="entry name" value="ADENYLYLTRANSFERASE AND SULFURTRANSFERASE MOCS3"/>
    <property type="match status" value="1"/>
</dbReference>
<dbReference type="SMART" id="SM00450">
    <property type="entry name" value="RHOD"/>
    <property type="match status" value="1"/>
</dbReference>
<feature type="domain" description="Rhodanese" evidence="4">
    <location>
        <begin position="276"/>
        <end position="363"/>
    </location>
</feature>
<dbReference type="GO" id="GO:0004792">
    <property type="term" value="F:thiosulfate-cyanide sulfurtransferase activity"/>
    <property type="evidence" value="ECO:0007669"/>
    <property type="project" value="TreeGrafter"/>
</dbReference>
<dbReference type="GO" id="GO:0005524">
    <property type="term" value="F:ATP binding"/>
    <property type="evidence" value="ECO:0007669"/>
    <property type="project" value="UniProtKB-KW"/>
</dbReference>
<evidence type="ECO:0000313" key="6">
    <source>
        <dbReference type="Proteomes" id="UP000533269"/>
    </source>
</evidence>
<dbReference type="Pfam" id="PF00899">
    <property type="entry name" value="ThiF"/>
    <property type="match status" value="1"/>
</dbReference>
<dbReference type="GO" id="GO:0005829">
    <property type="term" value="C:cytosol"/>
    <property type="evidence" value="ECO:0007669"/>
    <property type="project" value="TreeGrafter"/>
</dbReference>
<dbReference type="PROSITE" id="PS50206">
    <property type="entry name" value="RHODANESE_3"/>
    <property type="match status" value="1"/>
</dbReference>
<dbReference type="CDD" id="cd00757">
    <property type="entry name" value="ThiF_MoeB_HesA_family"/>
    <property type="match status" value="1"/>
</dbReference>
<evidence type="ECO:0000313" key="5">
    <source>
        <dbReference type="EMBL" id="MBB2899488.1"/>
    </source>
</evidence>
<comment type="caution">
    <text evidence="5">The sequence shown here is derived from an EMBL/GenBank/DDBJ whole genome shotgun (WGS) entry which is preliminary data.</text>
</comment>
<dbReference type="Gene3D" id="3.40.50.720">
    <property type="entry name" value="NAD(P)-binding Rossmann-like Domain"/>
    <property type="match status" value="1"/>
</dbReference>
<dbReference type="SUPFAM" id="SSF69572">
    <property type="entry name" value="Activating enzymes of the ubiquitin-like proteins"/>
    <property type="match status" value="1"/>
</dbReference>
<organism evidence="5 6">
    <name type="scientific">Kineococcus radiotolerans</name>
    <dbReference type="NCBI Taxonomy" id="131568"/>
    <lineage>
        <taxon>Bacteria</taxon>
        <taxon>Bacillati</taxon>
        <taxon>Actinomycetota</taxon>
        <taxon>Actinomycetes</taxon>
        <taxon>Kineosporiales</taxon>
        <taxon>Kineosporiaceae</taxon>
        <taxon>Kineococcus</taxon>
    </lineage>
</organism>
<dbReference type="InterPro" id="IPR036873">
    <property type="entry name" value="Rhodanese-like_dom_sf"/>
</dbReference>
<dbReference type="Gene3D" id="3.40.250.10">
    <property type="entry name" value="Rhodanese-like domain"/>
    <property type="match status" value="1"/>
</dbReference>
<evidence type="ECO:0000259" key="4">
    <source>
        <dbReference type="PROSITE" id="PS50206"/>
    </source>
</evidence>
<accession>A0A7W4TJ43</accession>
<proteinExistence type="predicted"/>
<dbReference type="InterPro" id="IPR000594">
    <property type="entry name" value="ThiF_NAD_FAD-bd"/>
</dbReference>
<dbReference type="GO" id="GO:0008641">
    <property type="term" value="F:ubiquitin-like modifier activating enzyme activity"/>
    <property type="evidence" value="ECO:0007669"/>
    <property type="project" value="InterPro"/>
</dbReference>
<dbReference type="GO" id="GO:0016779">
    <property type="term" value="F:nucleotidyltransferase activity"/>
    <property type="evidence" value="ECO:0007669"/>
    <property type="project" value="UniProtKB-KW"/>
</dbReference>
<dbReference type="Pfam" id="PF00581">
    <property type="entry name" value="Rhodanese"/>
    <property type="match status" value="1"/>
</dbReference>
<keyword evidence="3" id="KW-0067">ATP-binding</keyword>
<dbReference type="InterPro" id="IPR035985">
    <property type="entry name" value="Ubiquitin-activating_enz"/>
</dbReference>
<evidence type="ECO:0000256" key="1">
    <source>
        <dbReference type="ARBA" id="ARBA00022679"/>
    </source>
</evidence>
<dbReference type="AlphaFoldDB" id="A0A7W4TJ43"/>
<dbReference type="FunFam" id="3.40.50.720:FF:000033">
    <property type="entry name" value="Adenylyltransferase and sulfurtransferase MOCS3"/>
    <property type="match status" value="1"/>
</dbReference>
<protein>
    <submittedName>
        <fullName evidence="5">Adenylyltransferase/sulfurtransferase</fullName>
    </submittedName>
</protein>
<dbReference type="InterPro" id="IPR001763">
    <property type="entry name" value="Rhodanese-like_dom"/>
</dbReference>
<keyword evidence="5" id="KW-0548">Nucleotidyltransferase</keyword>
<reference evidence="5 6" key="2">
    <citation type="submission" date="2020-08" db="EMBL/GenBank/DDBJ databases">
        <authorList>
            <person name="Partida-Martinez L."/>
            <person name="Huntemann M."/>
            <person name="Clum A."/>
            <person name="Wang J."/>
            <person name="Palaniappan K."/>
            <person name="Ritter S."/>
            <person name="Chen I.-M."/>
            <person name="Stamatis D."/>
            <person name="Reddy T."/>
            <person name="O'Malley R."/>
            <person name="Daum C."/>
            <person name="Shapiro N."/>
            <person name="Ivanova N."/>
            <person name="Kyrpides N."/>
            <person name="Woyke T."/>
        </authorList>
    </citation>
    <scope>NUCLEOTIDE SEQUENCE [LARGE SCALE GENOMIC DNA]</scope>
    <source>
        <strain evidence="5 6">AS2.23</strain>
    </source>
</reference>
<keyword evidence="2" id="KW-0547">Nucleotide-binding</keyword>
<dbReference type="CDD" id="cd00158">
    <property type="entry name" value="RHOD"/>
    <property type="match status" value="1"/>
</dbReference>
<dbReference type="RefSeq" id="WP_183390127.1">
    <property type="nucleotide sequence ID" value="NZ_JACHVY010000001.1"/>
</dbReference>
<dbReference type="GO" id="GO:0008146">
    <property type="term" value="F:sulfotransferase activity"/>
    <property type="evidence" value="ECO:0007669"/>
    <property type="project" value="TreeGrafter"/>
</dbReference>
<dbReference type="InterPro" id="IPR045886">
    <property type="entry name" value="ThiF/MoeB/HesA"/>
</dbReference>
<reference evidence="5 6" key="1">
    <citation type="submission" date="2020-08" db="EMBL/GenBank/DDBJ databases">
        <title>The Agave Microbiome: Exploring the role of microbial communities in plant adaptations to desert environments.</title>
        <authorList>
            <person name="Partida-Martinez L.P."/>
        </authorList>
    </citation>
    <scope>NUCLEOTIDE SEQUENCE [LARGE SCALE GENOMIC DNA]</scope>
    <source>
        <strain evidence="5 6">AS2.23</strain>
    </source>
</reference>
<gene>
    <name evidence="5" type="ORF">FHR75_000276</name>
</gene>
<dbReference type="Proteomes" id="UP000533269">
    <property type="component" value="Unassembled WGS sequence"/>
</dbReference>
<evidence type="ECO:0000256" key="3">
    <source>
        <dbReference type="ARBA" id="ARBA00022840"/>
    </source>
</evidence>
<dbReference type="PANTHER" id="PTHR10953">
    <property type="entry name" value="UBIQUITIN-ACTIVATING ENZYME E1"/>
    <property type="match status" value="1"/>
</dbReference>